<dbReference type="PANTHER" id="PTHR12907">
    <property type="entry name" value="EGL NINE HOMOLOG-RELATED"/>
    <property type="match status" value="1"/>
</dbReference>
<dbReference type="PROSITE" id="PS51471">
    <property type="entry name" value="FE2OG_OXY"/>
    <property type="match status" value="1"/>
</dbReference>
<comment type="caution">
    <text evidence="8">The sequence shown here is derived from an EMBL/GenBank/DDBJ whole genome shotgun (WGS) entry which is preliminary data.</text>
</comment>
<organism evidence="8 9">
    <name type="scientific">Alcaligenes endophyticus</name>
    <dbReference type="NCBI Taxonomy" id="1929088"/>
    <lineage>
        <taxon>Bacteria</taxon>
        <taxon>Pseudomonadati</taxon>
        <taxon>Pseudomonadota</taxon>
        <taxon>Betaproteobacteria</taxon>
        <taxon>Burkholderiales</taxon>
        <taxon>Alcaligenaceae</taxon>
        <taxon>Alcaligenes</taxon>
    </lineage>
</organism>
<dbReference type="SMART" id="SM00702">
    <property type="entry name" value="P4Hc"/>
    <property type="match status" value="1"/>
</dbReference>
<dbReference type="Gene3D" id="2.60.120.620">
    <property type="entry name" value="q2cbj1_9rhob like domain"/>
    <property type="match status" value="1"/>
</dbReference>
<dbReference type="Proteomes" id="UP001168613">
    <property type="component" value="Unassembled WGS sequence"/>
</dbReference>
<evidence type="ECO:0000256" key="6">
    <source>
        <dbReference type="ARBA" id="ARBA00023004"/>
    </source>
</evidence>
<evidence type="ECO:0000313" key="9">
    <source>
        <dbReference type="Proteomes" id="UP001168613"/>
    </source>
</evidence>
<keyword evidence="5" id="KW-0560">Oxidoreductase</keyword>
<dbReference type="PANTHER" id="PTHR12907:SF26">
    <property type="entry name" value="HIF PROLYL HYDROXYLASE, ISOFORM C"/>
    <property type="match status" value="1"/>
</dbReference>
<evidence type="ECO:0000256" key="1">
    <source>
        <dbReference type="ARBA" id="ARBA00001961"/>
    </source>
</evidence>
<evidence type="ECO:0000256" key="5">
    <source>
        <dbReference type="ARBA" id="ARBA00023002"/>
    </source>
</evidence>
<keyword evidence="2" id="KW-0479">Metal-binding</keyword>
<gene>
    <name evidence="8" type="ORF">LMS43_11105</name>
</gene>
<dbReference type="EMBL" id="JAJHNU010000003">
    <property type="protein sequence ID" value="MDN4121837.1"/>
    <property type="molecule type" value="Genomic_DNA"/>
</dbReference>
<dbReference type="Pfam" id="PF13640">
    <property type="entry name" value="2OG-FeII_Oxy_3"/>
    <property type="match status" value="1"/>
</dbReference>
<evidence type="ECO:0000256" key="4">
    <source>
        <dbReference type="ARBA" id="ARBA00022964"/>
    </source>
</evidence>
<protein>
    <submittedName>
        <fullName evidence="8">2OG-Fe(II) oxygenase</fullName>
    </submittedName>
</protein>
<dbReference type="RefSeq" id="WP_266123155.1">
    <property type="nucleotide sequence ID" value="NZ_JAJHNU010000003.1"/>
</dbReference>
<evidence type="ECO:0000313" key="8">
    <source>
        <dbReference type="EMBL" id="MDN4121837.1"/>
    </source>
</evidence>
<evidence type="ECO:0000259" key="7">
    <source>
        <dbReference type="PROSITE" id="PS51471"/>
    </source>
</evidence>
<dbReference type="InterPro" id="IPR005123">
    <property type="entry name" value="Oxoglu/Fe-dep_dioxygenase_dom"/>
</dbReference>
<proteinExistence type="predicted"/>
<dbReference type="InterPro" id="IPR051559">
    <property type="entry name" value="HIF_prolyl_hydroxylases"/>
</dbReference>
<name>A0ABT8EKM5_9BURK</name>
<reference evidence="8" key="1">
    <citation type="submission" date="2021-11" db="EMBL/GenBank/DDBJ databases">
        <title>Draft genome sequence of Alcaligenes endophyticus type strain CCUG 75668T.</title>
        <authorList>
            <person name="Salva-Serra F."/>
            <person name="Duran R.E."/>
            <person name="Seeger M."/>
            <person name="Moore E.R.B."/>
            <person name="Jaen-Luchoro D."/>
        </authorList>
    </citation>
    <scope>NUCLEOTIDE SEQUENCE</scope>
    <source>
        <strain evidence="8">CCUG 75668</strain>
    </source>
</reference>
<keyword evidence="6" id="KW-0408">Iron</keyword>
<feature type="domain" description="Fe2OG dioxygenase" evidence="7">
    <location>
        <begin position="101"/>
        <end position="199"/>
    </location>
</feature>
<dbReference type="InterPro" id="IPR044862">
    <property type="entry name" value="Pro_4_hyd_alph_FE2OG_OXY"/>
</dbReference>
<accession>A0ABT8EKM5</accession>
<comment type="cofactor">
    <cofactor evidence="1">
        <name>L-ascorbate</name>
        <dbReference type="ChEBI" id="CHEBI:38290"/>
    </cofactor>
</comment>
<keyword evidence="4" id="KW-0223">Dioxygenase</keyword>
<sequence>MNFLDKSLDELAQQGWSIADNLLPSSLSLALLQQAQQRWQNQCFHAAAIGREKKQHLNKKIRGDSICWLQPNDCDPTSQQFLAWAQDIQEALNQAFFLGLRRFECHFARYAPGAGYAKHIDQHQHTGFRKISMVLYLNPAWQADLGGELVIYDPESSDEIIANVIPEMGRLVLFRSDSVPHAVLPCHAVRWSLAGWFRNDSDIL</sequence>
<keyword evidence="3" id="KW-0847">Vitamin C</keyword>
<evidence type="ECO:0000256" key="2">
    <source>
        <dbReference type="ARBA" id="ARBA00022723"/>
    </source>
</evidence>
<keyword evidence="9" id="KW-1185">Reference proteome</keyword>
<dbReference type="InterPro" id="IPR006620">
    <property type="entry name" value="Pro_4_hyd_alph"/>
</dbReference>
<evidence type="ECO:0000256" key="3">
    <source>
        <dbReference type="ARBA" id="ARBA00022896"/>
    </source>
</evidence>